<comment type="similarity">
    <text evidence="1 4">Belongs to the glycosyl hydrolase 17 family.</text>
</comment>
<protein>
    <recommendedName>
        <fullName evidence="8">Glucan endo-1,3-beta-D-glucosidase</fullName>
    </recommendedName>
</protein>
<evidence type="ECO:0008006" key="8">
    <source>
        <dbReference type="Google" id="ProtNLM"/>
    </source>
</evidence>
<evidence type="ECO:0000313" key="7">
    <source>
        <dbReference type="Proteomes" id="UP000604825"/>
    </source>
</evidence>
<dbReference type="SUPFAM" id="SSF51445">
    <property type="entry name" value="(Trans)glycosidases"/>
    <property type="match status" value="1"/>
</dbReference>
<sequence length="244" mass="26589">MSSVPALTQITTLLRLQNIRHVRLYDADPAMLAALSNTGIRVIVSVPNEQLLAIGNSNATAGNWVARNVAAHFPSVNITAIAVGSEVLSAQPNAAPLLMPPMRYLQNAAAGGAALDRYIKISTPRFVVHHPRLLPAVAGFLQPVAGQRAGADAQVPAVHGSPLMLNVYPYYDYMRSNGVIPLDYVLFRRCRPTRRLWTQTPCCTTPTCSTRWWTQPTSPWRRPTSPTRPVMVTETGGRTQGDPS</sequence>
<evidence type="ECO:0000256" key="5">
    <source>
        <dbReference type="SAM" id="MobiDB-lite"/>
    </source>
</evidence>
<keyword evidence="3" id="KW-0326">Glycosidase</keyword>
<gene>
    <name evidence="6" type="ORF">NCGR_LOCUS13593</name>
</gene>
<reference evidence="6" key="1">
    <citation type="submission" date="2020-10" db="EMBL/GenBank/DDBJ databases">
        <authorList>
            <person name="Han B."/>
            <person name="Lu T."/>
            <person name="Zhao Q."/>
            <person name="Huang X."/>
            <person name="Zhao Y."/>
        </authorList>
    </citation>
    <scope>NUCLEOTIDE SEQUENCE</scope>
</reference>
<dbReference type="GO" id="GO:0004553">
    <property type="term" value="F:hydrolase activity, hydrolyzing O-glycosyl compounds"/>
    <property type="evidence" value="ECO:0007669"/>
    <property type="project" value="InterPro"/>
</dbReference>
<evidence type="ECO:0000256" key="3">
    <source>
        <dbReference type="ARBA" id="ARBA00023295"/>
    </source>
</evidence>
<evidence type="ECO:0000256" key="2">
    <source>
        <dbReference type="ARBA" id="ARBA00022801"/>
    </source>
</evidence>
<dbReference type="AlphaFoldDB" id="A0A811N2X3"/>
<dbReference type="PANTHER" id="PTHR32227">
    <property type="entry name" value="GLUCAN ENDO-1,3-BETA-GLUCOSIDASE BG1-RELATED-RELATED"/>
    <property type="match status" value="1"/>
</dbReference>
<evidence type="ECO:0000256" key="1">
    <source>
        <dbReference type="ARBA" id="ARBA00008773"/>
    </source>
</evidence>
<dbReference type="InterPro" id="IPR044965">
    <property type="entry name" value="Glyco_hydro_17_plant"/>
</dbReference>
<dbReference type="InterPro" id="IPR000490">
    <property type="entry name" value="Glyco_hydro_17"/>
</dbReference>
<keyword evidence="7" id="KW-1185">Reference proteome</keyword>
<organism evidence="6 7">
    <name type="scientific">Miscanthus lutarioriparius</name>
    <dbReference type="NCBI Taxonomy" id="422564"/>
    <lineage>
        <taxon>Eukaryota</taxon>
        <taxon>Viridiplantae</taxon>
        <taxon>Streptophyta</taxon>
        <taxon>Embryophyta</taxon>
        <taxon>Tracheophyta</taxon>
        <taxon>Spermatophyta</taxon>
        <taxon>Magnoliopsida</taxon>
        <taxon>Liliopsida</taxon>
        <taxon>Poales</taxon>
        <taxon>Poaceae</taxon>
        <taxon>PACMAD clade</taxon>
        <taxon>Panicoideae</taxon>
        <taxon>Andropogonodae</taxon>
        <taxon>Andropogoneae</taxon>
        <taxon>Saccharinae</taxon>
        <taxon>Miscanthus</taxon>
    </lineage>
</organism>
<evidence type="ECO:0000313" key="6">
    <source>
        <dbReference type="EMBL" id="CAD6220009.1"/>
    </source>
</evidence>
<keyword evidence="2" id="KW-0378">Hydrolase</keyword>
<dbReference type="Pfam" id="PF00332">
    <property type="entry name" value="Glyco_hydro_17"/>
    <property type="match status" value="1"/>
</dbReference>
<evidence type="ECO:0000256" key="4">
    <source>
        <dbReference type="RuleBase" id="RU004335"/>
    </source>
</evidence>
<comment type="caution">
    <text evidence="6">The sequence shown here is derived from an EMBL/GenBank/DDBJ whole genome shotgun (WGS) entry which is preliminary data.</text>
</comment>
<feature type="compositionally biased region" description="Low complexity" evidence="5">
    <location>
        <begin position="214"/>
        <end position="229"/>
    </location>
</feature>
<dbReference type="InterPro" id="IPR017853">
    <property type="entry name" value="GH"/>
</dbReference>
<dbReference type="EMBL" id="CAJGYO010000003">
    <property type="protein sequence ID" value="CAD6220009.1"/>
    <property type="molecule type" value="Genomic_DNA"/>
</dbReference>
<dbReference type="GO" id="GO:0005975">
    <property type="term" value="P:carbohydrate metabolic process"/>
    <property type="evidence" value="ECO:0007669"/>
    <property type="project" value="InterPro"/>
</dbReference>
<dbReference type="OrthoDB" id="941679at2759"/>
<feature type="region of interest" description="Disordered" evidence="5">
    <location>
        <begin position="214"/>
        <end position="244"/>
    </location>
</feature>
<dbReference type="Proteomes" id="UP000604825">
    <property type="component" value="Unassembled WGS sequence"/>
</dbReference>
<accession>A0A811N2X3</accession>
<proteinExistence type="inferred from homology"/>
<dbReference type="Gene3D" id="3.20.20.80">
    <property type="entry name" value="Glycosidases"/>
    <property type="match status" value="1"/>
</dbReference>
<name>A0A811N2X3_9POAL</name>